<proteinExistence type="inferred from homology"/>
<keyword evidence="3" id="KW-0309">Germination</keyword>
<dbReference type="NCBIfam" id="TIGR02887">
    <property type="entry name" value="spore_ger_x_C"/>
    <property type="match status" value="1"/>
</dbReference>
<evidence type="ECO:0000256" key="1">
    <source>
        <dbReference type="ARBA" id="ARBA00004635"/>
    </source>
</evidence>
<evidence type="ECO:0000256" key="7">
    <source>
        <dbReference type="ARBA" id="ARBA00023288"/>
    </source>
</evidence>
<dbReference type="EMBL" id="VYKL01000005">
    <property type="protein sequence ID" value="KAA9031214.1"/>
    <property type="molecule type" value="Genomic_DNA"/>
</dbReference>
<sequence length="397" mass="44876">MKTKALYIVLIINMLLLTGCWDQKELADISLAVGMAIDIGEDDKYVVTVEAINPAELNEQTAGGNAPTVIFSLEGNTLAEVAHKMNIGFSKIVIYSHMKTVVISKAIAEKGMLDFIDFLDRTREIRDDFNFIMVDEGKAAEVLKVLYTIQKSSSLKLTKQLKTGARLWGLDPDIRLADFINAYTSAGRQPVMAAVRIHGDPKKGATVDNLKKSELDAIVEIDSLAMFRDEKLVGTLPVEETRDYLWLQNRIKTTIVSIPCEKDNYIAMRLIHSHTKIKGDIQKGRPHIKLRIRAEGYMNGNQCNYPLNELGTYLKYEKLAADYIKERISKTIQQVQEEYGVDIFGFGEVVERQNPKKFKAYKNNWDEAFQNAQIDVEIDIKIRRSGLVSKGPLLRNE</sequence>
<dbReference type="PROSITE" id="PS51257">
    <property type="entry name" value="PROKAR_LIPOPROTEIN"/>
    <property type="match status" value="1"/>
</dbReference>
<evidence type="ECO:0000256" key="5">
    <source>
        <dbReference type="ARBA" id="ARBA00023136"/>
    </source>
</evidence>
<evidence type="ECO:0000313" key="11">
    <source>
        <dbReference type="Proteomes" id="UP000326671"/>
    </source>
</evidence>
<keyword evidence="6" id="KW-0564">Palmitate</keyword>
<dbReference type="PANTHER" id="PTHR35789">
    <property type="entry name" value="SPORE GERMINATION PROTEIN B3"/>
    <property type="match status" value="1"/>
</dbReference>
<keyword evidence="11" id="KW-1185">Reference proteome</keyword>
<dbReference type="InterPro" id="IPR038501">
    <property type="entry name" value="Spore_GerAC_C_sf"/>
</dbReference>
<keyword evidence="5" id="KW-0472">Membrane</keyword>
<evidence type="ECO:0000256" key="4">
    <source>
        <dbReference type="ARBA" id="ARBA00022729"/>
    </source>
</evidence>
<evidence type="ECO:0000256" key="3">
    <source>
        <dbReference type="ARBA" id="ARBA00022544"/>
    </source>
</evidence>
<dbReference type="InterPro" id="IPR008844">
    <property type="entry name" value="Spore_GerAC-like"/>
</dbReference>
<evidence type="ECO:0000313" key="10">
    <source>
        <dbReference type="EMBL" id="KAA9031214.1"/>
    </source>
</evidence>
<dbReference type="GO" id="GO:0016020">
    <property type="term" value="C:membrane"/>
    <property type="evidence" value="ECO:0007669"/>
    <property type="project" value="UniProtKB-SubCell"/>
</dbReference>
<evidence type="ECO:0000259" key="8">
    <source>
        <dbReference type="Pfam" id="PF05504"/>
    </source>
</evidence>
<protein>
    <submittedName>
        <fullName evidence="10">Ger(X)C family spore germination protein</fullName>
    </submittedName>
</protein>
<comment type="caution">
    <text evidence="10">The sequence shown here is derived from an EMBL/GenBank/DDBJ whole genome shotgun (WGS) entry which is preliminary data.</text>
</comment>
<name>A0A5J5I415_9BACI</name>
<dbReference type="RefSeq" id="WP_150438297.1">
    <property type="nucleotide sequence ID" value="NZ_VYKL01000005.1"/>
</dbReference>
<dbReference type="Proteomes" id="UP000326671">
    <property type="component" value="Unassembled WGS sequence"/>
</dbReference>
<dbReference type="GO" id="GO:0009847">
    <property type="term" value="P:spore germination"/>
    <property type="evidence" value="ECO:0007669"/>
    <property type="project" value="InterPro"/>
</dbReference>
<dbReference type="Gene3D" id="6.20.190.10">
    <property type="entry name" value="Nutrient germinant receptor protein C, domain 1"/>
    <property type="match status" value="1"/>
</dbReference>
<dbReference type="Gene3D" id="3.30.300.210">
    <property type="entry name" value="Nutrient germinant receptor protein C, domain 3"/>
    <property type="match status" value="1"/>
</dbReference>
<dbReference type="Pfam" id="PF25198">
    <property type="entry name" value="Spore_GerAC_N"/>
    <property type="match status" value="1"/>
</dbReference>
<dbReference type="OrthoDB" id="9816067at2"/>
<organism evidence="10 11">
    <name type="scientific">Niallia endozanthoxylica</name>
    <dbReference type="NCBI Taxonomy" id="2036016"/>
    <lineage>
        <taxon>Bacteria</taxon>
        <taxon>Bacillati</taxon>
        <taxon>Bacillota</taxon>
        <taxon>Bacilli</taxon>
        <taxon>Bacillales</taxon>
        <taxon>Bacillaceae</taxon>
        <taxon>Niallia</taxon>
    </lineage>
</organism>
<comment type="subcellular location">
    <subcellularLocation>
        <location evidence="1">Membrane</location>
        <topology evidence="1">Lipid-anchor</topology>
    </subcellularLocation>
</comment>
<feature type="domain" description="Spore germination GerAC-like C-terminal" evidence="8">
    <location>
        <begin position="224"/>
        <end position="386"/>
    </location>
</feature>
<feature type="domain" description="Spore germination protein N-terminal" evidence="9">
    <location>
        <begin position="22"/>
        <end position="196"/>
    </location>
</feature>
<dbReference type="InterPro" id="IPR057336">
    <property type="entry name" value="GerAC_N"/>
</dbReference>
<reference evidence="10 11" key="1">
    <citation type="submission" date="2019-09" db="EMBL/GenBank/DDBJ databases">
        <title>Whole genome sequences of isolates from the Mars Exploration Rovers.</title>
        <authorList>
            <person name="Seuylemezian A."/>
            <person name="Vaishampayan P."/>
        </authorList>
    </citation>
    <scope>NUCLEOTIDE SEQUENCE [LARGE SCALE GENOMIC DNA]</scope>
    <source>
        <strain evidence="10 11">MER_TA_151</strain>
    </source>
</reference>
<gene>
    <name evidence="10" type="ORF">F4V44_01935</name>
</gene>
<dbReference type="Pfam" id="PF05504">
    <property type="entry name" value="Spore_GerAC"/>
    <property type="match status" value="1"/>
</dbReference>
<keyword evidence="7" id="KW-0449">Lipoprotein</keyword>
<dbReference type="AlphaFoldDB" id="A0A5J5I415"/>
<dbReference type="PANTHER" id="PTHR35789:SF1">
    <property type="entry name" value="SPORE GERMINATION PROTEIN B3"/>
    <property type="match status" value="1"/>
</dbReference>
<evidence type="ECO:0000259" key="9">
    <source>
        <dbReference type="Pfam" id="PF25198"/>
    </source>
</evidence>
<comment type="similarity">
    <text evidence="2">Belongs to the GerABKC lipoprotein family.</text>
</comment>
<evidence type="ECO:0000256" key="2">
    <source>
        <dbReference type="ARBA" id="ARBA00007886"/>
    </source>
</evidence>
<evidence type="ECO:0000256" key="6">
    <source>
        <dbReference type="ARBA" id="ARBA00023139"/>
    </source>
</evidence>
<keyword evidence="4" id="KW-0732">Signal</keyword>
<dbReference type="InterPro" id="IPR046953">
    <property type="entry name" value="Spore_GerAC-like_C"/>
</dbReference>
<accession>A0A5J5I415</accession>